<comment type="caution">
    <text evidence="1">The sequence shown here is derived from an EMBL/GenBank/DDBJ whole genome shotgun (WGS) entry which is preliminary data.</text>
</comment>
<evidence type="ECO:0000313" key="1">
    <source>
        <dbReference type="EMBL" id="RAW40988.1"/>
    </source>
</evidence>
<name>A0A329SYI4_9STRA</name>
<proteinExistence type="predicted"/>
<organism evidence="1 2">
    <name type="scientific">Phytophthora cactorum</name>
    <dbReference type="NCBI Taxonomy" id="29920"/>
    <lineage>
        <taxon>Eukaryota</taxon>
        <taxon>Sar</taxon>
        <taxon>Stramenopiles</taxon>
        <taxon>Oomycota</taxon>
        <taxon>Peronosporomycetes</taxon>
        <taxon>Peronosporales</taxon>
        <taxon>Peronosporaceae</taxon>
        <taxon>Phytophthora</taxon>
    </lineage>
</organism>
<protein>
    <submittedName>
        <fullName evidence="1">Uncharacterized protein</fullName>
    </submittedName>
</protein>
<dbReference type="VEuPathDB" id="FungiDB:PC110_g2802"/>
<dbReference type="EMBL" id="MJFZ01000038">
    <property type="protein sequence ID" value="RAW40988.1"/>
    <property type="molecule type" value="Genomic_DNA"/>
</dbReference>
<evidence type="ECO:0000313" key="2">
    <source>
        <dbReference type="Proteomes" id="UP000251314"/>
    </source>
</evidence>
<accession>A0A329SYI4</accession>
<dbReference type="OrthoDB" id="129560at2759"/>
<dbReference type="AlphaFoldDB" id="A0A329SYI4"/>
<gene>
    <name evidence="1" type="ORF">PC110_g2802</name>
</gene>
<keyword evidence="2" id="KW-1185">Reference proteome</keyword>
<dbReference type="Proteomes" id="UP000251314">
    <property type="component" value="Unassembled WGS sequence"/>
</dbReference>
<sequence>MVKFAINNDVHASTGLTPFFVNFGRQPSVPAFIGLGCPRLSHAASDDDADEFGPADGATSGYSVMRDGSNEHFVNAVDTRASARASREGVRTRSATRASSVASRGIAEWTSRTLINPSQVQRLFMDLITLEIPAKIGERHNTCCISVLFFEITYRVLMA</sequence>
<reference evidence="1 2" key="1">
    <citation type="submission" date="2018-01" db="EMBL/GenBank/DDBJ databases">
        <title>Draft genome of the strawberry crown rot pathogen Phytophthora cactorum.</title>
        <authorList>
            <person name="Armitage A.D."/>
            <person name="Lysoe E."/>
            <person name="Nellist C.F."/>
            <person name="Harrison R.J."/>
            <person name="Brurberg M.B."/>
        </authorList>
    </citation>
    <scope>NUCLEOTIDE SEQUENCE [LARGE SCALE GENOMIC DNA]</scope>
    <source>
        <strain evidence="1 2">10300</strain>
    </source>
</reference>